<protein>
    <submittedName>
        <fullName evidence="1">Uncharacterized protein</fullName>
    </submittedName>
</protein>
<dbReference type="Proteomes" id="UP000619260">
    <property type="component" value="Unassembled WGS sequence"/>
</dbReference>
<dbReference type="EMBL" id="BOPF01000004">
    <property type="protein sequence ID" value="GIJ44719.1"/>
    <property type="molecule type" value="Genomic_DNA"/>
</dbReference>
<dbReference type="AlphaFoldDB" id="A0A8J3YGE4"/>
<reference evidence="1" key="1">
    <citation type="submission" date="2021-01" db="EMBL/GenBank/DDBJ databases">
        <title>Whole genome shotgun sequence of Virgisporangium aliadipatigenens NBRC 105644.</title>
        <authorList>
            <person name="Komaki H."/>
            <person name="Tamura T."/>
        </authorList>
    </citation>
    <scope>NUCLEOTIDE SEQUENCE</scope>
    <source>
        <strain evidence="1">NBRC 105644</strain>
    </source>
</reference>
<name>A0A8J3YGE4_9ACTN</name>
<dbReference type="RefSeq" id="WP_203898265.1">
    <property type="nucleotide sequence ID" value="NZ_BOPF01000004.1"/>
</dbReference>
<gene>
    <name evidence="1" type="ORF">Val02_16050</name>
</gene>
<keyword evidence="2" id="KW-1185">Reference proteome</keyword>
<comment type="caution">
    <text evidence="1">The sequence shown here is derived from an EMBL/GenBank/DDBJ whole genome shotgun (WGS) entry which is preliminary data.</text>
</comment>
<organism evidence="1 2">
    <name type="scientific">Virgisporangium aliadipatigenens</name>
    <dbReference type="NCBI Taxonomy" id="741659"/>
    <lineage>
        <taxon>Bacteria</taxon>
        <taxon>Bacillati</taxon>
        <taxon>Actinomycetota</taxon>
        <taxon>Actinomycetes</taxon>
        <taxon>Micromonosporales</taxon>
        <taxon>Micromonosporaceae</taxon>
        <taxon>Virgisporangium</taxon>
    </lineage>
</organism>
<evidence type="ECO:0000313" key="2">
    <source>
        <dbReference type="Proteomes" id="UP000619260"/>
    </source>
</evidence>
<evidence type="ECO:0000313" key="1">
    <source>
        <dbReference type="EMBL" id="GIJ44719.1"/>
    </source>
</evidence>
<sequence length="174" mass="19176">MRRFVGLVVVVLLAIGAGYVANRALIQEPQPATQVMSPLMRRELVDRVVRTLEIDGKAGRVVLPVDRVLCAARVFGIEPATAVKVVDVDVVYARTYCVEVKPDNQAGVTILVPIAMHLGATVRVQRPADGPARQADVENIFPSRLRYAATKDDPVDRVLKEDVERRFTELPPLN</sequence>
<proteinExistence type="predicted"/>
<accession>A0A8J3YGE4</accession>